<dbReference type="Proteomes" id="UP000736672">
    <property type="component" value="Unassembled WGS sequence"/>
</dbReference>
<dbReference type="GO" id="GO:0009423">
    <property type="term" value="P:chorismate biosynthetic process"/>
    <property type="evidence" value="ECO:0007669"/>
    <property type="project" value="TreeGrafter"/>
</dbReference>
<accession>A0A9P9HWP2</accession>
<dbReference type="GO" id="GO:0004764">
    <property type="term" value="F:shikimate 3-dehydrogenase (NADP+) activity"/>
    <property type="evidence" value="ECO:0007669"/>
    <property type="project" value="InterPro"/>
</dbReference>
<dbReference type="InterPro" id="IPR013708">
    <property type="entry name" value="Shikimate_DH-bd_N"/>
</dbReference>
<evidence type="ECO:0000259" key="1">
    <source>
        <dbReference type="Pfam" id="PF08501"/>
    </source>
</evidence>
<dbReference type="EMBL" id="JAGTJS010000007">
    <property type="protein sequence ID" value="KAH7264636.1"/>
    <property type="molecule type" value="Genomic_DNA"/>
</dbReference>
<dbReference type="InterPro" id="IPR036291">
    <property type="entry name" value="NAD(P)-bd_dom_sf"/>
</dbReference>
<feature type="domain" description="Shikimate dehydrogenase substrate binding N-terminal" evidence="1">
    <location>
        <begin position="20"/>
        <end position="100"/>
    </location>
</feature>
<keyword evidence="3" id="KW-1185">Reference proteome</keyword>
<sequence length="304" mass="34033">MITGTSEKQGQQPVGRHGYLFGLKIANSYSPLIHRTIYRDLGLSWDQRLWDSTDILNFLLLLRDPACFGASITMPNKITIIPYLDELTPECRDVGACNTIFFQYKPDGTRLLCGTNTDTIGVRDSFYQNVSDPDAMFHNKPAIVIGGGGAARSAVYALRKWMKVTDIYLVNRDKTEVHDVIDHCIVHGFGQGLVHIRTIAEAKAASDVGAIVACSPTYPQGQTKREKREGIMLEMCYNPRPHTELSEIASREGWQVILGTEAVLWQGIEQNRHWIGDNWKAKDSTVELVRDAVAARLCEVPKKE</sequence>
<dbReference type="SUPFAM" id="SSF53223">
    <property type="entry name" value="Aminoacid dehydrogenase-like, N-terminal domain"/>
    <property type="match status" value="1"/>
</dbReference>
<dbReference type="Gene3D" id="3.40.50.10860">
    <property type="entry name" value="Leucine Dehydrogenase, chain A, domain 1"/>
    <property type="match status" value="1"/>
</dbReference>
<dbReference type="InterPro" id="IPR022893">
    <property type="entry name" value="Shikimate_DH_fam"/>
</dbReference>
<dbReference type="Gene3D" id="3.40.50.720">
    <property type="entry name" value="NAD(P)-binding Rossmann-like Domain"/>
    <property type="match status" value="1"/>
</dbReference>
<dbReference type="Pfam" id="PF08501">
    <property type="entry name" value="Shikimate_dh_N"/>
    <property type="match status" value="1"/>
</dbReference>
<dbReference type="AlphaFoldDB" id="A0A9P9HWP2"/>
<dbReference type="OrthoDB" id="204377at2759"/>
<comment type="caution">
    <text evidence="2">The sequence shown here is derived from an EMBL/GenBank/DDBJ whole genome shotgun (WGS) entry which is preliminary data.</text>
</comment>
<evidence type="ECO:0000313" key="3">
    <source>
        <dbReference type="Proteomes" id="UP000736672"/>
    </source>
</evidence>
<protein>
    <submittedName>
        <fullName evidence="2">Quinate dehydrogenase</fullName>
    </submittedName>
</protein>
<dbReference type="InterPro" id="IPR046346">
    <property type="entry name" value="Aminoacid_DH-like_N_sf"/>
</dbReference>
<gene>
    <name evidence="2" type="ORF">B0J15DRAFT_524704</name>
</gene>
<evidence type="ECO:0000313" key="2">
    <source>
        <dbReference type="EMBL" id="KAH7264636.1"/>
    </source>
</evidence>
<dbReference type="PANTHER" id="PTHR21089">
    <property type="entry name" value="SHIKIMATE DEHYDROGENASE"/>
    <property type="match status" value="1"/>
</dbReference>
<proteinExistence type="predicted"/>
<dbReference type="CDD" id="cd01065">
    <property type="entry name" value="NAD_bind_Shikimate_DH"/>
    <property type="match status" value="1"/>
</dbReference>
<dbReference type="SUPFAM" id="SSF51735">
    <property type="entry name" value="NAD(P)-binding Rossmann-fold domains"/>
    <property type="match status" value="1"/>
</dbReference>
<dbReference type="GO" id="GO:0019632">
    <property type="term" value="P:shikimate metabolic process"/>
    <property type="evidence" value="ECO:0007669"/>
    <property type="project" value="TreeGrafter"/>
</dbReference>
<dbReference type="PANTHER" id="PTHR21089:SF1">
    <property type="entry name" value="BIFUNCTIONAL 3-DEHYDROQUINATE DEHYDRATASE_SHIKIMATE DEHYDROGENASE, CHLOROPLASTIC"/>
    <property type="match status" value="1"/>
</dbReference>
<reference evidence="2" key="1">
    <citation type="journal article" date="2021" name="Nat. Commun.">
        <title>Genetic determinants of endophytism in the Arabidopsis root mycobiome.</title>
        <authorList>
            <person name="Mesny F."/>
            <person name="Miyauchi S."/>
            <person name="Thiergart T."/>
            <person name="Pickel B."/>
            <person name="Atanasova L."/>
            <person name="Karlsson M."/>
            <person name="Huettel B."/>
            <person name="Barry K.W."/>
            <person name="Haridas S."/>
            <person name="Chen C."/>
            <person name="Bauer D."/>
            <person name="Andreopoulos W."/>
            <person name="Pangilinan J."/>
            <person name="LaButti K."/>
            <person name="Riley R."/>
            <person name="Lipzen A."/>
            <person name="Clum A."/>
            <person name="Drula E."/>
            <person name="Henrissat B."/>
            <person name="Kohler A."/>
            <person name="Grigoriev I.V."/>
            <person name="Martin F.M."/>
            <person name="Hacquard S."/>
        </authorList>
    </citation>
    <scope>NUCLEOTIDE SEQUENCE</scope>
    <source>
        <strain evidence="2">FSSC 5 MPI-SDFR-AT-0091</strain>
    </source>
</reference>
<organism evidence="2 3">
    <name type="scientific">Fusarium solani</name>
    <name type="common">Filamentous fungus</name>
    <dbReference type="NCBI Taxonomy" id="169388"/>
    <lineage>
        <taxon>Eukaryota</taxon>
        <taxon>Fungi</taxon>
        <taxon>Dikarya</taxon>
        <taxon>Ascomycota</taxon>
        <taxon>Pezizomycotina</taxon>
        <taxon>Sordariomycetes</taxon>
        <taxon>Hypocreomycetidae</taxon>
        <taxon>Hypocreales</taxon>
        <taxon>Nectriaceae</taxon>
        <taxon>Fusarium</taxon>
        <taxon>Fusarium solani species complex</taxon>
    </lineage>
</organism>
<name>A0A9P9HWP2_FUSSL</name>